<dbReference type="STRING" id="933084.A0A067PTZ4"/>
<proteinExistence type="predicted"/>
<dbReference type="Gene3D" id="3.30.710.10">
    <property type="entry name" value="Potassium Channel Kv1.1, Chain A"/>
    <property type="match status" value="1"/>
</dbReference>
<evidence type="ECO:0000313" key="3">
    <source>
        <dbReference type="EMBL" id="KDQ58288.1"/>
    </source>
</evidence>
<dbReference type="InterPro" id="IPR000210">
    <property type="entry name" value="BTB/POZ_dom"/>
</dbReference>
<evidence type="ECO:0000259" key="2">
    <source>
        <dbReference type="PROSITE" id="PS50097"/>
    </source>
</evidence>
<evidence type="ECO:0000256" key="1">
    <source>
        <dbReference type="SAM" id="MobiDB-lite"/>
    </source>
</evidence>
<feature type="region of interest" description="Disordered" evidence="1">
    <location>
        <begin position="1"/>
        <end position="29"/>
    </location>
</feature>
<dbReference type="OrthoDB" id="3218112at2759"/>
<sequence>MSAEASPTPSRSSKRDKQKKKKPPITKRSFPYFEDGNIVISANAENKDRLLFRLHQSVLSFHSTVFADMFTLPPPAESTGIDMHDGVPLVHLPDPATRVASLLKLMYNPTSFHFNRYDRNLPSVIEHMMRLCGKYQIDGLLGYLKGLIESAWPKTLVEWDTLETEIDLKLDFRRYGESLDDFIDDQYPEPASAIVLAREFDITSILPAAFYHLSRLDTEMDDKKNRGDYDDTFMSRLGEGQRAANWGCLSSSDLLSLIRGRERIKTLYTDIPTSINRSRAFSDCVNKESETACSSISWSLAKDLRDQTEGDLLNHLKTVYSSSALEKSGMCWSCRYSLGEAVKVVRADLWEQIGPIFLQEEFDSPWGR</sequence>
<dbReference type="InterPro" id="IPR011333">
    <property type="entry name" value="SKP1/BTB/POZ_sf"/>
</dbReference>
<organism evidence="3 4">
    <name type="scientific">Jaapia argillacea MUCL 33604</name>
    <dbReference type="NCBI Taxonomy" id="933084"/>
    <lineage>
        <taxon>Eukaryota</taxon>
        <taxon>Fungi</taxon>
        <taxon>Dikarya</taxon>
        <taxon>Basidiomycota</taxon>
        <taxon>Agaricomycotina</taxon>
        <taxon>Agaricomycetes</taxon>
        <taxon>Agaricomycetidae</taxon>
        <taxon>Jaapiales</taxon>
        <taxon>Jaapiaceae</taxon>
        <taxon>Jaapia</taxon>
    </lineage>
</organism>
<evidence type="ECO:0000313" key="4">
    <source>
        <dbReference type="Proteomes" id="UP000027265"/>
    </source>
</evidence>
<dbReference type="PROSITE" id="PS50097">
    <property type="entry name" value="BTB"/>
    <property type="match status" value="1"/>
</dbReference>
<reference evidence="4" key="1">
    <citation type="journal article" date="2014" name="Proc. Natl. Acad. Sci. U.S.A.">
        <title>Extensive sampling of basidiomycete genomes demonstrates inadequacy of the white-rot/brown-rot paradigm for wood decay fungi.</title>
        <authorList>
            <person name="Riley R."/>
            <person name="Salamov A.A."/>
            <person name="Brown D.W."/>
            <person name="Nagy L.G."/>
            <person name="Floudas D."/>
            <person name="Held B.W."/>
            <person name="Levasseur A."/>
            <person name="Lombard V."/>
            <person name="Morin E."/>
            <person name="Otillar R."/>
            <person name="Lindquist E.A."/>
            <person name="Sun H."/>
            <person name="LaButti K.M."/>
            <person name="Schmutz J."/>
            <person name="Jabbour D."/>
            <person name="Luo H."/>
            <person name="Baker S.E."/>
            <person name="Pisabarro A.G."/>
            <person name="Walton J.D."/>
            <person name="Blanchette R.A."/>
            <person name="Henrissat B."/>
            <person name="Martin F."/>
            <person name="Cullen D."/>
            <person name="Hibbett D.S."/>
            <person name="Grigoriev I.V."/>
        </authorList>
    </citation>
    <scope>NUCLEOTIDE SEQUENCE [LARGE SCALE GENOMIC DNA]</scope>
    <source>
        <strain evidence="4">MUCL 33604</strain>
    </source>
</reference>
<accession>A0A067PTZ4</accession>
<dbReference type="SUPFAM" id="SSF54695">
    <property type="entry name" value="POZ domain"/>
    <property type="match status" value="1"/>
</dbReference>
<feature type="compositionally biased region" description="Basic residues" evidence="1">
    <location>
        <begin position="12"/>
        <end position="25"/>
    </location>
</feature>
<gene>
    <name evidence="3" type="ORF">JAAARDRAFT_177480</name>
</gene>
<feature type="domain" description="BTB" evidence="2">
    <location>
        <begin position="36"/>
        <end position="108"/>
    </location>
</feature>
<dbReference type="HOGENOM" id="CLU_033082_7_1_1"/>
<dbReference type="EMBL" id="KL197718">
    <property type="protein sequence ID" value="KDQ58288.1"/>
    <property type="molecule type" value="Genomic_DNA"/>
</dbReference>
<name>A0A067PTZ4_9AGAM</name>
<dbReference type="AlphaFoldDB" id="A0A067PTZ4"/>
<keyword evidence="4" id="KW-1185">Reference proteome</keyword>
<dbReference type="Proteomes" id="UP000027265">
    <property type="component" value="Unassembled WGS sequence"/>
</dbReference>
<protein>
    <recommendedName>
        <fullName evidence="2">BTB domain-containing protein</fullName>
    </recommendedName>
</protein>
<dbReference type="InParanoid" id="A0A067PTZ4"/>